<dbReference type="EMBL" id="SDAM02000368">
    <property type="protein sequence ID" value="KAH6824272.1"/>
    <property type="molecule type" value="Genomic_DNA"/>
</dbReference>
<sequence length="524" mass="57113">MLSRVNSMVWMDGSKGEEQTSSWPQNNDDDGGLSNKEEMEIGALSTFKSMLEAENDEDWYMSSGGGGGGGGEAAVAMHDISFSPNLTEGGVNNQLLLQPVDSSASCSPTSASVFNNNLDASHSHQHQANYFLEPKSSINPIQNSPLDESFDLGCDSGYLESALNRGGGVNLSCGGFNDLTRFPTSTLVQLQHGNMGGFLGEAAAANSSLYYNRSKILKPLDHNFASQQQPTLFQKRAALKKNLGSNLGTLSLERRDRNVINLEGYDDKQEEMNDRKRKTSSGDDLEDLSLDGSNLNYDSDDQFLENSGISKGELEGVKNGGGKGKKKGLPAKNLMAERRRRKKLNDRLYMLRSVVPKISKMDRASILGDAIDYLKELLQKINDLHNELEAIPGTSSMTPTNTSFYPLTPTTPGLPARIKEELCPSAFASPLSSPTGQPARVEVRLREGRAVNIHMFCGRKPGLLLSILRAMDNLGLDIQQAVISCFNGFALDIFRAEQWGEGQELNPDQIKAVLMDSSGFHGMQ</sequence>
<dbReference type="GO" id="GO:0005634">
    <property type="term" value="C:nucleus"/>
    <property type="evidence" value="ECO:0007669"/>
    <property type="project" value="UniProtKB-SubCell"/>
</dbReference>
<feature type="domain" description="BHLH" evidence="8">
    <location>
        <begin position="328"/>
        <end position="377"/>
    </location>
</feature>
<dbReference type="AlphaFoldDB" id="A0AAD4IZE6"/>
<keyword evidence="3" id="KW-0805">Transcription regulation</keyword>
<gene>
    <name evidence="9" type="ORF">C2S53_008001</name>
</gene>
<feature type="region of interest" description="Disordered" evidence="7">
    <location>
        <begin position="263"/>
        <end position="288"/>
    </location>
</feature>
<name>A0AAD4IZE6_PERFH</name>
<dbReference type="SMART" id="SM00353">
    <property type="entry name" value="HLH"/>
    <property type="match status" value="1"/>
</dbReference>
<comment type="subcellular location">
    <subcellularLocation>
        <location evidence="1">Nucleus</location>
    </subcellularLocation>
</comment>
<keyword evidence="6" id="KW-0539">Nucleus</keyword>
<dbReference type="PROSITE" id="PS50888">
    <property type="entry name" value="BHLH"/>
    <property type="match status" value="1"/>
</dbReference>
<dbReference type="CDD" id="cd11443">
    <property type="entry name" value="bHLH_AtAMS_like"/>
    <property type="match status" value="1"/>
</dbReference>
<evidence type="ECO:0000313" key="10">
    <source>
        <dbReference type="Proteomes" id="UP001190926"/>
    </source>
</evidence>
<dbReference type="FunFam" id="4.10.280.10:FF:000066">
    <property type="entry name" value="BHLH transcription factor"/>
    <property type="match status" value="1"/>
</dbReference>
<proteinExistence type="predicted"/>
<feature type="compositionally biased region" description="Basic and acidic residues" evidence="7">
    <location>
        <begin position="265"/>
        <end position="274"/>
    </location>
</feature>
<evidence type="ECO:0000259" key="8">
    <source>
        <dbReference type="PROSITE" id="PS50888"/>
    </source>
</evidence>
<dbReference type="Proteomes" id="UP001190926">
    <property type="component" value="Unassembled WGS sequence"/>
</dbReference>
<dbReference type="PANTHER" id="PTHR31945">
    <property type="entry name" value="TRANSCRIPTION FACTOR SCREAM2-RELATED"/>
    <property type="match status" value="1"/>
</dbReference>
<comment type="caution">
    <text evidence="9">The sequence shown here is derived from an EMBL/GenBank/DDBJ whole genome shotgun (WGS) entry which is preliminary data.</text>
</comment>
<keyword evidence="10" id="KW-1185">Reference proteome</keyword>
<dbReference type="Pfam" id="PF22754">
    <property type="entry name" value="bHLH-TF_ACT-like_plant"/>
    <property type="match status" value="1"/>
</dbReference>
<evidence type="ECO:0000256" key="1">
    <source>
        <dbReference type="ARBA" id="ARBA00004123"/>
    </source>
</evidence>
<dbReference type="InterPro" id="IPR051358">
    <property type="entry name" value="TF_AMS/ICE1/BHLH6-like"/>
</dbReference>
<dbReference type="GO" id="GO:0046983">
    <property type="term" value="F:protein dimerization activity"/>
    <property type="evidence" value="ECO:0007669"/>
    <property type="project" value="InterPro"/>
</dbReference>
<dbReference type="GO" id="GO:0003700">
    <property type="term" value="F:DNA-binding transcription factor activity"/>
    <property type="evidence" value="ECO:0007669"/>
    <property type="project" value="TreeGrafter"/>
</dbReference>
<evidence type="ECO:0000256" key="3">
    <source>
        <dbReference type="ARBA" id="ARBA00023015"/>
    </source>
</evidence>
<evidence type="ECO:0000256" key="7">
    <source>
        <dbReference type="SAM" id="MobiDB-lite"/>
    </source>
</evidence>
<keyword evidence="2" id="KW-0217">Developmental protein</keyword>
<evidence type="ECO:0000256" key="2">
    <source>
        <dbReference type="ARBA" id="ARBA00022473"/>
    </source>
</evidence>
<dbReference type="SUPFAM" id="SSF47459">
    <property type="entry name" value="HLH, helix-loop-helix DNA-binding domain"/>
    <property type="match status" value="1"/>
</dbReference>
<evidence type="ECO:0000313" key="9">
    <source>
        <dbReference type="EMBL" id="KAH6824272.1"/>
    </source>
</evidence>
<protein>
    <submittedName>
        <fullName evidence="9">Basic helix-loop-helix DNA-binding superfamily protein</fullName>
    </submittedName>
</protein>
<dbReference type="CDD" id="cd04873">
    <property type="entry name" value="ACT_UUR-ACR-like"/>
    <property type="match status" value="1"/>
</dbReference>
<accession>A0AAD4IZE6</accession>
<dbReference type="InterPro" id="IPR011598">
    <property type="entry name" value="bHLH_dom"/>
</dbReference>
<dbReference type="Pfam" id="PF00010">
    <property type="entry name" value="HLH"/>
    <property type="match status" value="1"/>
</dbReference>
<evidence type="ECO:0000256" key="4">
    <source>
        <dbReference type="ARBA" id="ARBA00023125"/>
    </source>
</evidence>
<dbReference type="Gene3D" id="4.10.280.10">
    <property type="entry name" value="Helix-loop-helix DNA-binding domain"/>
    <property type="match status" value="1"/>
</dbReference>
<organism evidence="9 10">
    <name type="scientific">Perilla frutescens var. hirtella</name>
    <name type="common">Perilla citriodora</name>
    <name type="synonym">Perilla setoyensis</name>
    <dbReference type="NCBI Taxonomy" id="608512"/>
    <lineage>
        <taxon>Eukaryota</taxon>
        <taxon>Viridiplantae</taxon>
        <taxon>Streptophyta</taxon>
        <taxon>Embryophyta</taxon>
        <taxon>Tracheophyta</taxon>
        <taxon>Spermatophyta</taxon>
        <taxon>Magnoliopsida</taxon>
        <taxon>eudicotyledons</taxon>
        <taxon>Gunneridae</taxon>
        <taxon>Pentapetalae</taxon>
        <taxon>asterids</taxon>
        <taxon>lamiids</taxon>
        <taxon>Lamiales</taxon>
        <taxon>Lamiaceae</taxon>
        <taxon>Nepetoideae</taxon>
        <taxon>Elsholtzieae</taxon>
        <taxon>Perilla</taxon>
    </lineage>
</organism>
<keyword evidence="4 9" id="KW-0238">DNA-binding</keyword>
<dbReference type="InterPro" id="IPR054502">
    <property type="entry name" value="bHLH-TF_ACT-like_plant"/>
</dbReference>
<evidence type="ECO:0000256" key="6">
    <source>
        <dbReference type="ARBA" id="ARBA00023242"/>
    </source>
</evidence>
<dbReference type="InterPro" id="IPR036638">
    <property type="entry name" value="HLH_DNA-bd_sf"/>
</dbReference>
<evidence type="ECO:0000256" key="5">
    <source>
        <dbReference type="ARBA" id="ARBA00023163"/>
    </source>
</evidence>
<dbReference type="PANTHER" id="PTHR31945:SF129">
    <property type="entry name" value="TRANSCRIPTION FACTOR SCREAM2"/>
    <property type="match status" value="1"/>
</dbReference>
<dbReference type="GO" id="GO:0043565">
    <property type="term" value="F:sequence-specific DNA binding"/>
    <property type="evidence" value="ECO:0007669"/>
    <property type="project" value="TreeGrafter"/>
</dbReference>
<feature type="region of interest" description="Disordered" evidence="7">
    <location>
        <begin position="13"/>
        <end position="35"/>
    </location>
</feature>
<reference evidence="9 10" key="1">
    <citation type="journal article" date="2021" name="Nat. Commun.">
        <title>Incipient diploidization of the medicinal plant Perilla within 10,000 years.</title>
        <authorList>
            <person name="Zhang Y."/>
            <person name="Shen Q."/>
            <person name="Leng L."/>
            <person name="Zhang D."/>
            <person name="Chen S."/>
            <person name="Shi Y."/>
            <person name="Ning Z."/>
            <person name="Chen S."/>
        </authorList>
    </citation>
    <scope>NUCLEOTIDE SEQUENCE [LARGE SCALE GENOMIC DNA]</scope>
    <source>
        <strain evidence="10">cv. PC099</strain>
    </source>
</reference>
<keyword evidence="5" id="KW-0804">Transcription</keyword>